<evidence type="ECO:0000256" key="3">
    <source>
        <dbReference type="ARBA" id="ARBA00023134"/>
    </source>
</evidence>
<dbReference type="GO" id="GO:0005525">
    <property type="term" value="F:GTP binding"/>
    <property type="evidence" value="ECO:0007669"/>
    <property type="project" value="UniProtKB-KW"/>
</dbReference>
<dbReference type="Pfam" id="PF03764">
    <property type="entry name" value="EFG_IV"/>
    <property type="match status" value="1"/>
</dbReference>
<dbReference type="PROSITE" id="PS00301">
    <property type="entry name" value="G_TR_1"/>
    <property type="match status" value="1"/>
</dbReference>
<gene>
    <name evidence="5" type="ORF">KSX_42950</name>
</gene>
<organism evidence="5 6">
    <name type="scientific">Ktedonospora formicarum</name>
    <dbReference type="NCBI Taxonomy" id="2778364"/>
    <lineage>
        <taxon>Bacteria</taxon>
        <taxon>Bacillati</taxon>
        <taxon>Chloroflexota</taxon>
        <taxon>Ktedonobacteria</taxon>
        <taxon>Ktedonobacterales</taxon>
        <taxon>Ktedonobacteraceae</taxon>
        <taxon>Ktedonospora</taxon>
    </lineage>
</organism>
<dbReference type="InterPro" id="IPR005517">
    <property type="entry name" value="Transl_elong_EFG/EF2_IV"/>
</dbReference>
<dbReference type="SMART" id="SM00889">
    <property type="entry name" value="EFG_IV"/>
    <property type="match status" value="1"/>
</dbReference>
<dbReference type="InterPro" id="IPR035647">
    <property type="entry name" value="EFG_III/V"/>
</dbReference>
<feature type="domain" description="Tr-type G" evidence="4">
    <location>
        <begin position="1"/>
        <end position="253"/>
    </location>
</feature>
<dbReference type="Pfam" id="PF00009">
    <property type="entry name" value="GTP_EFTU"/>
    <property type="match status" value="1"/>
</dbReference>
<dbReference type="NCBIfam" id="TIGR00231">
    <property type="entry name" value="small_GTP"/>
    <property type="match status" value="1"/>
</dbReference>
<dbReference type="InterPro" id="IPR027417">
    <property type="entry name" value="P-loop_NTPase"/>
</dbReference>
<dbReference type="PANTHER" id="PTHR43636">
    <property type="entry name" value="ELONGATION FACTOR G, MITOCHONDRIAL"/>
    <property type="match status" value="1"/>
</dbReference>
<dbReference type="CDD" id="cd01684">
    <property type="entry name" value="Tet_like_IV"/>
    <property type="match status" value="1"/>
</dbReference>
<dbReference type="InterPro" id="IPR031157">
    <property type="entry name" value="G_TR_CS"/>
</dbReference>
<dbReference type="InterPro" id="IPR005225">
    <property type="entry name" value="Small_GTP-bd"/>
</dbReference>
<dbReference type="PRINTS" id="PR01037">
    <property type="entry name" value="TCRTETOQM"/>
</dbReference>
<dbReference type="Pfam" id="PF14492">
    <property type="entry name" value="EFG_III"/>
    <property type="match status" value="1"/>
</dbReference>
<keyword evidence="2" id="KW-0648">Protein biosynthesis</keyword>
<dbReference type="SUPFAM" id="SSF54980">
    <property type="entry name" value="EF-G C-terminal domain-like"/>
    <property type="match status" value="2"/>
</dbReference>
<dbReference type="InterPro" id="IPR020568">
    <property type="entry name" value="Ribosomal_Su5_D2-typ_SF"/>
</dbReference>
<dbReference type="GO" id="GO:0005737">
    <property type="term" value="C:cytoplasm"/>
    <property type="evidence" value="ECO:0007669"/>
    <property type="project" value="UniProtKB-ARBA"/>
</dbReference>
<dbReference type="InterPro" id="IPR014721">
    <property type="entry name" value="Ribsml_uS5_D2-typ_fold_subgr"/>
</dbReference>
<dbReference type="Proteomes" id="UP000612362">
    <property type="component" value="Unassembled WGS sequence"/>
</dbReference>
<dbReference type="Gene3D" id="3.40.50.300">
    <property type="entry name" value="P-loop containing nucleotide triphosphate hydrolases"/>
    <property type="match status" value="1"/>
</dbReference>
<reference evidence="5" key="1">
    <citation type="submission" date="2020-10" db="EMBL/GenBank/DDBJ databases">
        <title>Taxonomic study of unclassified bacteria belonging to the class Ktedonobacteria.</title>
        <authorList>
            <person name="Yabe S."/>
            <person name="Wang C.M."/>
            <person name="Zheng Y."/>
            <person name="Sakai Y."/>
            <person name="Cavaletti L."/>
            <person name="Monciardini P."/>
            <person name="Donadio S."/>
        </authorList>
    </citation>
    <scope>NUCLEOTIDE SEQUENCE</scope>
    <source>
        <strain evidence="5">SOSP1-1</strain>
    </source>
</reference>
<dbReference type="InterPro" id="IPR009000">
    <property type="entry name" value="Transl_B-barrel_sf"/>
</dbReference>
<evidence type="ECO:0000259" key="4">
    <source>
        <dbReference type="PROSITE" id="PS51722"/>
    </source>
</evidence>
<evidence type="ECO:0000313" key="5">
    <source>
        <dbReference type="EMBL" id="GHO46132.1"/>
    </source>
</evidence>
<proteinExistence type="predicted"/>
<dbReference type="FunFam" id="3.40.50.300:FF:002549">
    <property type="entry name" value="Tetracycline resistance protein, GTP-binding elongation family"/>
    <property type="match status" value="1"/>
</dbReference>
<dbReference type="InterPro" id="IPR041095">
    <property type="entry name" value="EFG_II"/>
</dbReference>
<keyword evidence="1" id="KW-0547">Nucleotide-binding</keyword>
<dbReference type="AlphaFoldDB" id="A0A8J3I4Q6"/>
<evidence type="ECO:0000256" key="2">
    <source>
        <dbReference type="ARBA" id="ARBA00022917"/>
    </source>
</evidence>
<name>A0A8J3I4Q6_9CHLR</name>
<dbReference type="SUPFAM" id="SSF54211">
    <property type="entry name" value="Ribosomal protein S5 domain 2-like"/>
    <property type="match status" value="1"/>
</dbReference>
<evidence type="ECO:0000256" key="1">
    <source>
        <dbReference type="ARBA" id="ARBA00022741"/>
    </source>
</evidence>
<dbReference type="GO" id="GO:0003924">
    <property type="term" value="F:GTPase activity"/>
    <property type="evidence" value="ECO:0007669"/>
    <property type="project" value="InterPro"/>
</dbReference>
<dbReference type="InterPro" id="IPR000640">
    <property type="entry name" value="EFG_V-like"/>
</dbReference>
<dbReference type="SUPFAM" id="SSF50447">
    <property type="entry name" value="Translation proteins"/>
    <property type="match status" value="1"/>
</dbReference>
<dbReference type="PANTHER" id="PTHR43636:SF2">
    <property type="entry name" value="ELONGATION FACTOR G, MITOCHONDRIAL"/>
    <property type="match status" value="1"/>
</dbReference>
<dbReference type="InterPro" id="IPR000795">
    <property type="entry name" value="T_Tr_GTP-bd_dom"/>
</dbReference>
<keyword evidence="3" id="KW-0342">GTP-binding</keyword>
<dbReference type="CDD" id="cd04168">
    <property type="entry name" value="TetM_like"/>
    <property type="match status" value="1"/>
</dbReference>
<dbReference type="EMBL" id="BNJF01000002">
    <property type="protein sequence ID" value="GHO46132.1"/>
    <property type="molecule type" value="Genomic_DNA"/>
</dbReference>
<dbReference type="Gene3D" id="3.30.230.10">
    <property type="match status" value="1"/>
</dbReference>
<dbReference type="PRINTS" id="PR00315">
    <property type="entry name" value="ELONGATNFCT"/>
</dbReference>
<dbReference type="SUPFAM" id="SSF52540">
    <property type="entry name" value="P-loop containing nucleoside triphosphate hydrolases"/>
    <property type="match status" value="1"/>
</dbReference>
<accession>A0A8J3I4Q6</accession>
<dbReference type="Pfam" id="PF00679">
    <property type="entry name" value="EFG_C"/>
    <property type="match status" value="1"/>
</dbReference>
<evidence type="ECO:0000313" key="6">
    <source>
        <dbReference type="Proteomes" id="UP000612362"/>
    </source>
</evidence>
<dbReference type="Gene3D" id="3.30.70.870">
    <property type="entry name" value="Elongation Factor G (Translational Gtpase), domain 3"/>
    <property type="match status" value="1"/>
</dbReference>
<dbReference type="PROSITE" id="PS51722">
    <property type="entry name" value="G_TR_2"/>
    <property type="match status" value="1"/>
</dbReference>
<dbReference type="Gene3D" id="2.40.30.10">
    <property type="entry name" value="Translation factors"/>
    <property type="match status" value="1"/>
</dbReference>
<comment type="caution">
    <text evidence="5">The sequence shown here is derived from an EMBL/GenBank/DDBJ whole genome shotgun (WGS) entry which is preliminary data.</text>
</comment>
<dbReference type="GO" id="GO:0003746">
    <property type="term" value="F:translation elongation factor activity"/>
    <property type="evidence" value="ECO:0007669"/>
    <property type="project" value="TreeGrafter"/>
</dbReference>
<dbReference type="RefSeq" id="WP_220195530.1">
    <property type="nucleotide sequence ID" value="NZ_BNJF01000002.1"/>
</dbReference>
<keyword evidence="6" id="KW-1185">Reference proteome</keyword>
<protein>
    <submittedName>
        <fullName evidence="5">Tetracycline resistance protein</fullName>
    </submittedName>
</protein>
<sequence>MRTINIGIVAHVDAGKTSLTERILFETHVIDEIGKVDQGNTQTDSLDLEKRRGITIKASVVSFFVQDLKINLIDTPGHADFIAEVERSFSVLDGAILVISAVEGIQAQTKLLMSILTKLGIPVIIFVNKIDRRGAQFHTLVQHIKGKLTERVIPLYRPENIGTKEAFLVKKTFNGDEGQAFRDECLELIALNDERFLASYVNEEQVSEEQILSAMTTQVREAKLYPLFFGSAMTGIGVAELLTGVATFFPANTNLNEAPLSGVVFKLEKEASGNKVAYIRIFSGSLRVREDVSVSRATQEHEVETHIDKIKKLHTFEEGKTIQALKVEAGEFCKAWGLNDIRIGDVVGEWSTHIRDLHFVAPQMEARIEANQPAQSHQLYQALMELSQEDPLINVRMDDFHHEIYLRLFGEVQKEVVETTLEETYGLSVSFSETRVVCIERLGATGQALDVMGVEGNPFYATVGFRVEPRNAGSGISYTLEVKLGSLPLAFHRAIEETVYETLKQGLYGWEVTDLAIFLTHTGYSSPITTASDFRKLVPLVLMDSLAQAGTVVHEPLNQFELHVPGPALSQAMFRLSALQATFDTPSLRGDTFLLTGTLPVATTEEFQRSLHSFTEGEGIFLTTPSGFKKIEGAFPTRKRADFNPLNRKDYMLHILRTY</sequence>